<feature type="transmembrane region" description="Helical" evidence="10">
    <location>
        <begin position="397"/>
        <end position="418"/>
    </location>
</feature>
<keyword evidence="8" id="KW-0868">Chloride</keyword>
<protein>
    <submittedName>
        <fullName evidence="11">Chloride channel protein</fullName>
    </submittedName>
</protein>
<dbReference type="Pfam" id="PF00654">
    <property type="entry name" value="Voltage_CLC"/>
    <property type="match status" value="1"/>
</dbReference>
<feature type="transmembrane region" description="Helical" evidence="10">
    <location>
        <begin position="278"/>
        <end position="295"/>
    </location>
</feature>
<reference evidence="11 12" key="1">
    <citation type="submission" date="2021-12" db="EMBL/GenBank/DDBJ databases">
        <title>Genome seq of p7.</title>
        <authorList>
            <person name="Seo T."/>
        </authorList>
    </citation>
    <scope>NUCLEOTIDE SEQUENCE [LARGE SCALE GENOMIC DNA]</scope>
    <source>
        <strain evidence="11 12">P7</strain>
    </source>
</reference>
<dbReference type="InterPro" id="IPR014743">
    <property type="entry name" value="Cl-channel_core"/>
</dbReference>
<feature type="transmembrane region" description="Helical" evidence="10">
    <location>
        <begin position="199"/>
        <end position="216"/>
    </location>
</feature>
<evidence type="ECO:0000256" key="5">
    <source>
        <dbReference type="ARBA" id="ARBA00023065"/>
    </source>
</evidence>
<evidence type="ECO:0000256" key="9">
    <source>
        <dbReference type="ARBA" id="ARBA00023303"/>
    </source>
</evidence>
<organism evidence="11 12">
    <name type="scientific">Pelomonas caseinilytica</name>
    <dbReference type="NCBI Taxonomy" id="2906763"/>
    <lineage>
        <taxon>Bacteria</taxon>
        <taxon>Pseudomonadati</taxon>
        <taxon>Pseudomonadota</taxon>
        <taxon>Betaproteobacteria</taxon>
        <taxon>Burkholderiales</taxon>
        <taxon>Sphaerotilaceae</taxon>
        <taxon>Roseateles</taxon>
    </lineage>
</organism>
<sequence length="443" mass="46480">MTPRPWLPHLQRELSDWRLWLTRALVIAFAALAGLSIVVFSWLGDWTLAQFARARHAWWWLPLVWTPLCTLAIVALTRRFWPGAAGSGIPQVMASLDTAVPPEQRSLFVSLRLSCAKVVLTSWGLLAGLSIGREGPSVQVAAGIMHAVRRWLPERSGVSAQGLLVVGGAAGIAAAFNTPLGGVMFAIEELSRRPEQRNSGLLIAAIVLAGLVAASLKGDEAYFGVIHVGELDLSLLGPGLLLALGSGVLGGLFSRLLIASLAGQGQDAFSRWRRLRPLSFALACGLAVAVLGVVTDGATFGSGYSHTRALLQGEHLGSWLYAPLKLLATWLTAWSGVPAGIFAPSLAIGAAWGADVAAWTGYAQAPALIALGMAGFLAAATQAPLTAFIIVMEMVDGHAMVLSLMACALIASGVARLLSPPLYATLARGQLARLPVQSEASNS</sequence>
<evidence type="ECO:0000256" key="4">
    <source>
        <dbReference type="ARBA" id="ARBA00022989"/>
    </source>
</evidence>
<proteinExistence type="predicted"/>
<keyword evidence="4 10" id="KW-1133">Transmembrane helix</keyword>
<dbReference type="Proteomes" id="UP001201463">
    <property type="component" value="Unassembled WGS sequence"/>
</dbReference>
<evidence type="ECO:0000256" key="3">
    <source>
        <dbReference type="ARBA" id="ARBA00022692"/>
    </source>
</evidence>
<evidence type="ECO:0000256" key="10">
    <source>
        <dbReference type="SAM" id="Phobius"/>
    </source>
</evidence>
<dbReference type="Gene3D" id="1.10.3080.10">
    <property type="entry name" value="Clc chloride channel"/>
    <property type="match status" value="1"/>
</dbReference>
<keyword evidence="12" id="KW-1185">Reference proteome</keyword>
<comment type="subcellular location">
    <subcellularLocation>
        <location evidence="1">Membrane</location>
        <topology evidence="1">Multi-pass membrane protein</topology>
    </subcellularLocation>
</comment>
<evidence type="ECO:0000313" key="11">
    <source>
        <dbReference type="EMBL" id="MCE4536510.1"/>
    </source>
</evidence>
<dbReference type="PANTHER" id="PTHR43427:SF6">
    <property type="entry name" value="CHLORIDE CHANNEL PROTEIN CLC-E"/>
    <property type="match status" value="1"/>
</dbReference>
<keyword evidence="2" id="KW-0813">Transport</keyword>
<keyword evidence="5" id="KW-0406">Ion transport</keyword>
<dbReference type="EMBL" id="JAJTWT010000002">
    <property type="protein sequence ID" value="MCE4536510.1"/>
    <property type="molecule type" value="Genomic_DNA"/>
</dbReference>
<dbReference type="InterPro" id="IPR050368">
    <property type="entry name" value="ClC-type_chloride_channel"/>
</dbReference>
<feature type="transmembrane region" description="Helical" evidence="10">
    <location>
        <begin position="327"/>
        <end position="353"/>
    </location>
</feature>
<dbReference type="SUPFAM" id="SSF81340">
    <property type="entry name" value="Clc chloride channel"/>
    <property type="match status" value="1"/>
</dbReference>
<feature type="transmembrane region" description="Helical" evidence="10">
    <location>
        <begin position="163"/>
        <end position="187"/>
    </location>
</feature>
<feature type="transmembrane region" description="Helical" evidence="10">
    <location>
        <begin position="56"/>
        <end position="76"/>
    </location>
</feature>
<dbReference type="RefSeq" id="WP_233389901.1">
    <property type="nucleotide sequence ID" value="NZ_JAJTWT010000002.1"/>
</dbReference>
<dbReference type="PRINTS" id="PR00762">
    <property type="entry name" value="CLCHANNEL"/>
</dbReference>
<comment type="caution">
    <text evidence="11">The sequence shown here is derived from an EMBL/GenBank/DDBJ whole genome shotgun (WGS) entry which is preliminary data.</text>
</comment>
<keyword evidence="9" id="KW-0407">Ion channel</keyword>
<dbReference type="PANTHER" id="PTHR43427">
    <property type="entry name" value="CHLORIDE CHANNEL PROTEIN CLC-E"/>
    <property type="match status" value="1"/>
</dbReference>
<feature type="transmembrane region" description="Helical" evidence="10">
    <location>
        <begin position="20"/>
        <end position="44"/>
    </location>
</feature>
<evidence type="ECO:0000256" key="2">
    <source>
        <dbReference type="ARBA" id="ARBA00022448"/>
    </source>
</evidence>
<dbReference type="CDD" id="cd01034">
    <property type="entry name" value="EriC_like"/>
    <property type="match status" value="1"/>
</dbReference>
<keyword evidence="3 10" id="KW-0812">Transmembrane</keyword>
<evidence type="ECO:0000256" key="6">
    <source>
        <dbReference type="ARBA" id="ARBA00023136"/>
    </source>
</evidence>
<gene>
    <name evidence="11" type="ORF">LXT12_04500</name>
</gene>
<dbReference type="InterPro" id="IPR001807">
    <property type="entry name" value="ClC"/>
</dbReference>
<keyword evidence="6 10" id="KW-0472">Membrane</keyword>
<keyword evidence="7" id="KW-0869">Chloride channel</keyword>
<feature type="transmembrane region" description="Helical" evidence="10">
    <location>
        <begin position="236"/>
        <end position="258"/>
    </location>
</feature>
<name>A0ABS8XA17_9BURK</name>
<accession>A0ABS8XA17</accession>
<evidence type="ECO:0000256" key="7">
    <source>
        <dbReference type="ARBA" id="ARBA00023173"/>
    </source>
</evidence>
<evidence type="ECO:0000313" key="12">
    <source>
        <dbReference type="Proteomes" id="UP001201463"/>
    </source>
</evidence>
<evidence type="ECO:0000256" key="8">
    <source>
        <dbReference type="ARBA" id="ARBA00023214"/>
    </source>
</evidence>
<evidence type="ECO:0000256" key="1">
    <source>
        <dbReference type="ARBA" id="ARBA00004141"/>
    </source>
</evidence>
<feature type="transmembrane region" description="Helical" evidence="10">
    <location>
        <begin position="365"/>
        <end position="391"/>
    </location>
</feature>